<organism evidence="2">
    <name type="scientific">Tanacetum cinerariifolium</name>
    <name type="common">Dalmatian daisy</name>
    <name type="synonym">Chrysanthemum cinerariifolium</name>
    <dbReference type="NCBI Taxonomy" id="118510"/>
    <lineage>
        <taxon>Eukaryota</taxon>
        <taxon>Viridiplantae</taxon>
        <taxon>Streptophyta</taxon>
        <taxon>Embryophyta</taxon>
        <taxon>Tracheophyta</taxon>
        <taxon>Spermatophyta</taxon>
        <taxon>Magnoliopsida</taxon>
        <taxon>eudicotyledons</taxon>
        <taxon>Gunneridae</taxon>
        <taxon>Pentapetalae</taxon>
        <taxon>asterids</taxon>
        <taxon>campanulids</taxon>
        <taxon>Asterales</taxon>
        <taxon>Asteraceae</taxon>
        <taxon>Asteroideae</taxon>
        <taxon>Anthemideae</taxon>
        <taxon>Anthemidinae</taxon>
        <taxon>Tanacetum</taxon>
    </lineage>
</organism>
<proteinExistence type="predicted"/>
<name>A0A6L2LLV4_TANCI</name>
<evidence type="ECO:0000313" key="2">
    <source>
        <dbReference type="EMBL" id="GEU61254.1"/>
    </source>
</evidence>
<comment type="caution">
    <text evidence="2">The sequence shown here is derived from an EMBL/GenBank/DDBJ whole genome shotgun (WGS) entry which is preliminary data.</text>
</comment>
<feature type="region of interest" description="Disordered" evidence="1">
    <location>
        <begin position="103"/>
        <end position="153"/>
    </location>
</feature>
<dbReference type="AlphaFoldDB" id="A0A6L2LLV4"/>
<evidence type="ECO:0000256" key="1">
    <source>
        <dbReference type="SAM" id="MobiDB-lite"/>
    </source>
</evidence>
<sequence>MERLLMKTICQDYSIGHGLAHGLTPIEDDSSVEKVAPVKAKKVSKRRQKTLTTVNKESSKPCTTKEEVALCQAWCNASENNIMRDAMKSRGFLVKGSAQSGLNLNEEADGSEDEVREGRSIGWDQAKKKATSSSRSEASSVAGGGLVDIVADK</sequence>
<dbReference type="EMBL" id="BKCJ010004475">
    <property type="protein sequence ID" value="GEU61254.1"/>
    <property type="molecule type" value="Genomic_DNA"/>
</dbReference>
<protein>
    <submittedName>
        <fullName evidence="2">Uncharacterized protein</fullName>
    </submittedName>
</protein>
<feature type="compositionally biased region" description="Acidic residues" evidence="1">
    <location>
        <begin position="106"/>
        <end position="115"/>
    </location>
</feature>
<gene>
    <name evidence="2" type="ORF">Tci_033232</name>
</gene>
<feature type="compositionally biased region" description="Low complexity" evidence="1">
    <location>
        <begin position="131"/>
        <end position="140"/>
    </location>
</feature>
<reference evidence="2" key="1">
    <citation type="journal article" date="2019" name="Sci. Rep.">
        <title>Draft genome of Tanacetum cinerariifolium, the natural source of mosquito coil.</title>
        <authorList>
            <person name="Yamashiro T."/>
            <person name="Shiraishi A."/>
            <person name="Satake H."/>
            <person name="Nakayama K."/>
        </authorList>
    </citation>
    <scope>NUCLEOTIDE SEQUENCE</scope>
</reference>
<accession>A0A6L2LLV4</accession>